<reference evidence="2 3" key="1">
    <citation type="submission" date="2021-03" db="EMBL/GenBank/DDBJ databases">
        <title>Genomic Encyclopedia of Type Strains, Phase IV (KMG-IV): sequencing the most valuable type-strain genomes for metagenomic binning, comparative biology and taxonomic classification.</title>
        <authorList>
            <person name="Goeker M."/>
        </authorList>
    </citation>
    <scope>NUCLEOTIDE SEQUENCE [LARGE SCALE GENOMIC DNA]</scope>
    <source>
        <strain evidence="2 3">DSM 1289</strain>
    </source>
</reference>
<dbReference type="EC" id="3.1.21.-" evidence="2"/>
<feature type="domain" description="ScoMcrA-like SRA" evidence="1">
    <location>
        <begin position="14"/>
        <end position="138"/>
    </location>
</feature>
<dbReference type="InterPro" id="IPR058712">
    <property type="entry name" value="SRA_ScoMcrA"/>
</dbReference>
<dbReference type="RefSeq" id="WP_234925934.1">
    <property type="nucleotide sequence ID" value="NZ_BAAACS010000017.1"/>
</dbReference>
<gene>
    <name evidence="2" type="ORF">J2Z43_000430</name>
</gene>
<dbReference type="EMBL" id="JAGGJX010000001">
    <property type="protein sequence ID" value="MBP1854040.1"/>
    <property type="molecule type" value="Genomic_DNA"/>
</dbReference>
<protein>
    <submittedName>
        <fullName evidence="2">5-methylcytosine-specific restriction protein A</fullName>
        <ecNumber evidence="2">3.1.21.-</ecNumber>
    </submittedName>
</protein>
<evidence type="ECO:0000313" key="3">
    <source>
        <dbReference type="Proteomes" id="UP000767291"/>
    </source>
</evidence>
<name>A0ABS4E7W7_9FIRM</name>
<dbReference type="Proteomes" id="UP000767291">
    <property type="component" value="Unassembled WGS sequence"/>
</dbReference>
<comment type="caution">
    <text evidence="2">The sequence shown here is derived from an EMBL/GenBank/DDBJ whole genome shotgun (WGS) entry which is preliminary data.</text>
</comment>
<organism evidence="2 3">
    <name type="scientific">Metaclostridioides mangenotii</name>
    <dbReference type="NCBI Taxonomy" id="1540"/>
    <lineage>
        <taxon>Bacteria</taxon>
        <taxon>Bacillati</taxon>
        <taxon>Bacillota</taxon>
        <taxon>Clostridia</taxon>
        <taxon>Peptostreptococcales</taxon>
        <taxon>Peptostreptococcaceae</taxon>
        <taxon>Metaclostridioides</taxon>
    </lineage>
</organism>
<sequence length="228" mass="26143">MKNRLGLSQGDVLQNDDIMKVFGCSGQGGMRKSNSTNTLVLISDETKGLYEDKWYKDEFHYTGMGKNGDQSLDFMQNKTLALSNENKVEIHLFEVFEKKRYTYIGQVYLIGEPYQSIQQGEDGIDRTVWIFKLELVSGYSLPNIDKDVFGRNSEVKERKIKKLKAEEIIDKAKKVKGKAGSVNVISQTHSRNQIIIEYTKMRAKGFCELCKEKAPFMNLNNEPYLEVL</sequence>
<evidence type="ECO:0000259" key="1">
    <source>
        <dbReference type="Pfam" id="PF26348"/>
    </source>
</evidence>
<dbReference type="GO" id="GO:0016787">
    <property type="term" value="F:hydrolase activity"/>
    <property type="evidence" value="ECO:0007669"/>
    <property type="project" value="UniProtKB-KW"/>
</dbReference>
<accession>A0ABS4E7W7</accession>
<keyword evidence="3" id="KW-1185">Reference proteome</keyword>
<keyword evidence="2" id="KW-0378">Hydrolase</keyword>
<proteinExistence type="predicted"/>
<evidence type="ECO:0000313" key="2">
    <source>
        <dbReference type="EMBL" id="MBP1854040.1"/>
    </source>
</evidence>
<dbReference type="Pfam" id="PF26348">
    <property type="entry name" value="SRA_ScoMcrA"/>
    <property type="match status" value="1"/>
</dbReference>